<proteinExistence type="predicted"/>
<accession>A0ABS7CMU3</accession>
<evidence type="ECO:0000313" key="1">
    <source>
        <dbReference type="EMBL" id="MBW7462280.1"/>
    </source>
</evidence>
<dbReference type="EMBL" id="JAHZIK010003762">
    <property type="protein sequence ID" value="MBW7462280.1"/>
    <property type="molecule type" value="Genomic_DNA"/>
</dbReference>
<evidence type="ECO:0000313" key="2">
    <source>
        <dbReference type="Proteomes" id="UP001519887"/>
    </source>
</evidence>
<organism evidence="1 2">
    <name type="scientific">Paenibacillus sepulcri</name>
    <dbReference type="NCBI Taxonomy" id="359917"/>
    <lineage>
        <taxon>Bacteria</taxon>
        <taxon>Bacillati</taxon>
        <taxon>Bacillota</taxon>
        <taxon>Bacilli</taxon>
        <taxon>Bacillales</taxon>
        <taxon>Paenibacillaceae</taxon>
        <taxon>Paenibacillus</taxon>
    </lineage>
</organism>
<reference evidence="1 2" key="1">
    <citation type="submission" date="2021-07" db="EMBL/GenBank/DDBJ databases">
        <title>Paenibacillus radiodurans sp. nov., isolated from the southeastern edge of Tengger Desert.</title>
        <authorList>
            <person name="Zhang G."/>
        </authorList>
    </citation>
    <scope>NUCLEOTIDE SEQUENCE [LARGE SCALE GENOMIC DNA]</scope>
    <source>
        <strain evidence="1 2">CCM 7311</strain>
    </source>
</reference>
<keyword evidence="2" id="KW-1185">Reference proteome</keyword>
<dbReference type="PANTHER" id="PTHR34047:SF8">
    <property type="entry name" value="PROTEIN YKFC"/>
    <property type="match status" value="1"/>
</dbReference>
<dbReference type="Proteomes" id="UP001519887">
    <property type="component" value="Unassembled WGS sequence"/>
</dbReference>
<dbReference type="SUPFAM" id="SSF56672">
    <property type="entry name" value="DNA/RNA polymerases"/>
    <property type="match status" value="1"/>
</dbReference>
<gene>
    <name evidence="1" type="ORF">K0U00_50335</name>
</gene>
<evidence type="ECO:0008006" key="3">
    <source>
        <dbReference type="Google" id="ProtNLM"/>
    </source>
</evidence>
<comment type="caution">
    <text evidence="1">The sequence shown here is derived from an EMBL/GenBank/DDBJ whole genome shotgun (WGS) entry which is preliminary data.</text>
</comment>
<name>A0ABS7CMU3_9BACL</name>
<feature type="non-terminal residue" evidence="1">
    <location>
        <position position="85"/>
    </location>
</feature>
<sequence length="85" mass="10039">MAKKPLKRLSDLLLTIQCSFGFRPKRSMHGALQRIRKTVNEGSIYWVVDVDITGYFDNIPHDKLMALVEQRISDRRILKLIRKWL</sequence>
<protein>
    <recommendedName>
        <fullName evidence="3">Reverse transcriptase domain-containing protein</fullName>
    </recommendedName>
</protein>
<dbReference type="InterPro" id="IPR043502">
    <property type="entry name" value="DNA/RNA_pol_sf"/>
</dbReference>
<dbReference type="PANTHER" id="PTHR34047">
    <property type="entry name" value="NUCLEAR INTRON MATURASE 1, MITOCHONDRIAL-RELATED"/>
    <property type="match status" value="1"/>
</dbReference>
<dbReference type="InterPro" id="IPR051083">
    <property type="entry name" value="GrpII_Intron_Splice-Mob/Def"/>
</dbReference>